<gene>
    <name evidence="2" type="ORF">SLS56_008334</name>
</gene>
<feature type="domain" description="AB hydrolase-1" evidence="1">
    <location>
        <begin position="35"/>
        <end position="321"/>
    </location>
</feature>
<protein>
    <recommendedName>
        <fullName evidence="1">AB hydrolase-1 domain-containing protein</fullName>
    </recommendedName>
</protein>
<accession>A0ABR3SKJ5</accession>
<dbReference type="InterPro" id="IPR000639">
    <property type="entry name" value="Epox_hydrolase-like"/>
</dbReference>
<evidence type="ECO:0000259" key="1">
    <source>
        <dbReference type="Pfam" id="PF00561"/>
    </source>
</evidence>
<dbReference type="PRINTS" id="PR00412">
    <property type="entry name" value="EPOXHYDRLASE"/>
</dbReference>
<dbReference type="PANTHER" id="PTHR43798">
    <property type="entry name" value="MONOACYLGLYCEROL LIPASE"/>
    <property type="match status" value="1"/>
</dbReference>
<reference evidence="2 3" key="1">
    <citation type="submission" date="2024-02" db="EMBL/GenBank/DDBJ databases">
        <title>De novo assembly and annotation of 12 fungi associated with fruit tree decline syndrome in Ontario, Canada.</title>
        <authorList>
            <person name="Sulman M."/>
            <person name="Ellouze W."/>
            <person name="Ilyukhin E."/>
        </authorList>
    </citation>
    <scope>NUCLEOTIDE SEQUENCE [LARGE SCALE GENOMIC DNA]</scope>
    <source>
        <strain evidence="2 3">M1-105</strain>
    </source>
</reference>
<dbReference type="Gene3D" id="3.40.50.1820">
    <property type="entry name" value="alpha/beta hydrolase"/>
    <property type="match status" value="1"/>
</dbReference>
<sequence>MTIEGLTRKTLTTSRSLDYVYYDSAPTKPLTADKPTFFLIHGFPDDAHLWKKIVPQLSSLPHRIIAIDQLGYGESSKPADPALYNSKAVAADIAELLAAESVAKIVVIGHDWGSFVAQRVWLWQPELVAGVALLNVAYIPPAAEPFDLAAANAYFEQATGFPRYAYWELFTAADGAAVVDAHLESMWCALHGDRDHWMRDMFCVRGAMRAFLEEDRTVELKEYARPGNGWREEWLESARKNGGLSAQLNSYKALAHNHQHEVEKTLPASRAPITVPTFFLGCEKDDVCLPALIEANRAAGLLPDLEVKIIDSAHWCTMEKPDEVGRALYGFLSKKF</sequence>
<dbReference type="EMBL" id="JAJVDC020000121">
    <property type="protein sequence ID" value="KAL1623334.1"/>
    <property type="molecule type" value="Genomic_DNA"/>
</dbReference>
<organism evidence="2 3">
    <name type="scientific">Neofusicoccum ribis</name>
    <dbReference type="NCBI Taxonomy" id="45134"/>
    <lineage>
        <taxon>Eukaryota</taxon>
        <taxon>Fungi</taxon>
        <taxon>Dikarya</taxon>
        <taxon>Ascomycota</taxon>
        <taxon>Pezizomycotina</taxon>
        <taxon>Dothideomycetes</taxon>
        <taxon>Dothideomycetes incertae sedis</taxon>
        <taxon>Botryosphaeriales</taxon>
        <taxon>Botryosphaeriaceae</taxon>
        <taxon>Neofusicoccum</taxon>
    </lineage>
</organism>
<evidence type="ECO:0000313" key="2">
    <source>
        <dbReference type="EMBL" id="KAL1623334.1"/>
    </source>
</evidence>
<dbReference type="PANTHER" id="PTHR43798:SF33">
    <property type="entry name" value="HYDROLASE, PUTATIVE (AFU_ORTHOLOGUE AFUA_2G14860)-RELATED"/>
    <property type="match status" value="1"/>
</dbReference>
<proteinExistence type="predicted"/>
<name>A0ABR3SKJ5_9PEZI</name>
<dbReference type="SUPFAM" id="SSF53474">
    <property type="entry name" value="alpha/beta-Hydrolases"/>
    <property type="match status" value="1"/>
</dbReference>
<dbReference type="Pfam" id="PF00561">
    <property type="entry name" value="Abhydrolase_1"/>
    <property type="match status" value="1"/>
</dbReference>
<evidence type="ECO:0000313" key="3">
    <source>
        <dbReference type="Proteomes" id="UP001521116"/>
    </source>
</evidence>
<dbReference type="InterPro" id="IPR050266">
    <property type="entry name" value="AB_hydrolase_sf"/>
</dbReference>
<dbReference type="InterPro" id="IPR000073">
    <property type="entry name" value="AB_hydrolase_1"/>
</dbReference>
<keyword evidence="3" id="KW-1185">Reference proteome</keyword>
<dbReference type="Proteomes" id="UP001521116">
    <property type="component" value="Unassembled WGS sequence"/>
</dbReference>
<dbReference type="InterPro" id="IPR029058">
    <property type="entry name" value="AB_hydrolase_fold"/>
</dbReference>
<comment type="caution">
    <text evidence="2">The sequence shown here is derived from an EMBL/GenBank/DDBJ whole genome shotgun (WGS) entry which is preliminary data.</text>
</comment>